<dbReference type="InterPro" id="IPR000353">
    <property type="entry name" value="MHC_II_b_N"/>
</dbReference>
<evidence type="ECO:0000259" key="1">
    <source>
        <dbReference type="SMART" id="SM00921"/>
    </source>
</evidence>
<sequence length="72" mass="7974">EQVVRQCRFTSKDLHGIEFIDSYVFNQAEYIRFNSTVGKFVGYTEHGVKNAEAFNSDASLLAQEQGGAGALL</sequence>
<dbReference type="InterPro" id="IPR011162">
    <property type="entry name" value="MHC_I/II-like_Ag-recog"/>
</dbReference>
<dbReference type="SUPFAM" id="SSF54452">
    <property type="entry name" value="MHC antigen-recognition domain"/>
    <property type="match status" value="1"/>
</dbReference>
<dbReference type="RefSeq" id="WP_005323071.1">
    <property type="nucleotide sequence ID" value="NZ_AGVO01000393.1"/>
</dbReference>
<accession>A0ABN0DSZ6</accession>
<evidence type="ECO:0000313" key="2">
    <source>
        <dbReference type="EMBL" id="EHI50012.1"/>
    </source>
</evidence>
<proteinExistence type="predicted"/>
<protein>
    <recommendedName>
        <fullName evidence="1">MHC class II beta chain N-terminal domain-containing protein</fullName>
    </recommendedName>
</protein>
<organism evidence="2 3">
    <name type="scientific">Aeromonas salmonicida subsp. salmonicida 01-B526</name>
    <dbReference type="NCBI Taxonomy" id="1076135"/>
    <lineage>
        <taxon>Bacteria</taxon>
        <taxon>Pseudomonadati</taxon>
        <taxon>Pseudomonadota</taxon>
        <taxon>Gammaproteobacteria</taxon>
        <taxon>Aeromonadales</taxon>
        <taxon>Aeromonadaceae</taxon>
        <taxon>Aeromonas</taxon>
    </lineage>
</organism>
<gene>
    <name evidence="2" type="ORF">IYQ_24045</name>
</gene>
<evidence type="ECO:0000313" key="3">
    <source>
        <dbReference type="Proteomes" id="UP000006428"/>
    </source>
</evidence>
<dbReference type="EMBL" id="AGVO01000393">
    <property type="protein sequence ID" value="EHI50012.1"/>
    <property type="molecule type" value="Genomic_DNA"/>
</dbReference>
<feature type="non-terminal residue" evidence="2">
    <location>
        <position position="1"/>
    </location>
</feature>
<dbReference type="Pfam" id="PF00969">
    <property type="entry name" value="MHC_II_beta"/>
    <property type="match status" value="1"/>
</dbReference>
<feature type="domain" description="MHC class II beta chain N-terminal" evidence="1">
    <location>
        <begin position="5"/>
        <end position="71"/>
    </location>
</feature>
<dbReference type="Gene3D" id="3.10.320.10">
    <property type="entry name" value="Class II Histocompatibility Antigen, M Beta Chain, Chain B, domain 1"/>
    <property type="match status" value="1"/>
</dbReference>
<reference evidence="2 3" key="1">
    <citation type="journal article" date="2012" name="Front. Microbiol.">
        <title>Draft Genome Sequence of the Virulent Strain 01-B526 of the Fish Pathogen Aeromonas salmonicida.</title>
        <authorList>
            <person name="Charette S.J."/>
            <person name="Brochu F."/>
            <person name="Boyle B."/>
            <person name="Filion G."/>
            <person name="Tanaka K.H."/>
            <person name="Derome N."/>
        </authorList>
    </citation>
    <scope>NUCLEOTIDE SEQUENCE [LARGE SCALE GENOMIC DNA]</scope>
    <source>
        <strain evidence="2 3">01-B526</strain>
    </source>
</reference>
<dbReference type="SMART" id="SM00921">
    <property type="entry name" value="MHC_II_beta"/>
    <property type="match status" value="1"/>
</dbReference>
<dbReference type="InterPro" id="IPR014745">
    <property type="entry name" value="MHC_II_a/b_N"/>
</dbReference>
<comment type="caution">
    <text evidence="2">The sequence shown here is derived from an EMBL/GenBank/DDBJ whole genome shotgun (WGS) entry which is preliminary data.</text>
</comment>
<name>A0ABN0DSZ6_AERSS</name>
<keyword evidence="3" id="KW-1185">Reference proteome</keyword>
<dbReference type="Proteomes" id="UP000006428">
    <property type="component" value="Unassembled WGS sequence"/>
</dbReference>